<comment type="subcellular location">
    <subcellularLocation>
        <location evidence="6">Cytoplasm</location>
    </subcellularLocation>
</comment>
<dbReference type="CDD" id="cd00498">
    <property type="entry name" value="Hsp33"/>
    <property type="match status" value="1"/>
</dbReference>
<feature type="disulfide bond" description="Redox-active" evidence="6">
    <location>
        <begin position="237"/>
        <end position="239"/>
    </location>
</feature>
<gene>
    <name evidence="6 7" type="primary">hslO</name>
    <name evidence="7" type="ORF">OPS25_11160</name>
</gene>
<dbReference type="PIRSF" id="PIRSF005261">
    <property type="entry name" value="Heat_shock_Hsp33"/>
    <property type="match status" value="1"/>
</dbReference>
<keyword evidence="4 6" id="KW-0143">Chaperone</keyword>
<evidence type="ECO:0000256" key="1">
    <source>
        <dbReference type="ARBA" id="ARBA00022490"/>
    </source>
</evidence>
<dbReference type="PANTHER" id="PTHR30111:SF1">
    <property type="entry name" value="33 KDA CHAPERONIN"/>
    <property type="match status" value="1"/>
</dbReference>
<evidence type="ECO:0000256" key="2">
    <source>
        <dbReference type="ARBA" id="ARBA00022833"/>
    </source>
</evidence>
<evidence type="ECO:0000256" key="3">
    <source>
        <dbReference type="ARBA" id="ARBA00023157"/>
    </source>
</evidence>
<dbReference type="EMBL" id="JAPFRD010000011">
    <property type="protein sequence ID" value="MCW8109054.1"/>
    <property type="molecule type" value="Genomic_DNA"/>
</dbReference>
<evidence type="ECO:0000313" key="7">
    <source>
        <dbReference type="EMBL" id="MCW8109054.1"/>
    </source>
</evidence>
<dbReference type="Gene3D" id="3.55.30.10">
    <property type="entry name" value="Hsp33 domain"/>
    <property type="match status" value="1"/>
</dbReference>
<keyword evidence="5 6" id="KW-0676">Redox-active center</keyword>
<comment type="similarity">
    <text evidence="6">Belongs to the HSP33 family.</text>
</comment>
<dbReference type="InterPro" id="IPR023212">
    <property type="entry name" value="Hsp33_helix_hairpin_bin_dom_sf"/>
</dbReference>
<organism evidence="7 8">
    <name type="scientific">Alteromonas aquimaris</name>
    <dbReference type="NCBI Taxonomy" id="2998417"/>
    <lineage>
        <taxon>Bacteria</taxon>
        <taxon>Pseudomonadati</taxon>
        <taxon>Pseudomonadota</taxon>
        <taxon>Gammaproteobacteria</taxon>
        <taxon>Alteromonadales</taxon>
        <taxon>Alteromonadaceae</taxon>
        <taxon>Alteromonas/Salinimonas group</taxon>
        <taxon>Alteromonas</taxon>
    </lineage>
</organism>
<dbReference type="SUPFAM" id="SSF118352">
    <property type="entry name" value="HSP33 redox switch-like"/>
    <property type="match status" value="1"/>
</dbReference>
<comment type="caution">
    <text evidence="7">The sequence shown here is derived from an EMBL/GenBank/DDBJ whole genome shotgun (WGS) entry which is preliminary data.</text>
</comment>
<dbReference type="Gene3D" id="3.90.1280.10">
    <property type="entry name" value="HSP33 redox switch-like"/>
    <property type="match status" value="1"/>
</dbReference>
<dbReference type="InterPro" id="IPR016153">
    <property type="entry name" value="Heat_shock_Hsp33_N"/>
</dbReference>
<dbReference type="NCBIfam" id="NF001033">
    <property type="entry name" value="PRK00114.1"/>
    <property type="match status" value="1"/>
</dbReference>
<feature type="disulfide bond" description="Redox-active" evidence="6">
    <location>
        <begin position="270"/>
        <end position="273"/>
    </location>
</feature>
<accession>A0ABT3P8K3</accession>
<evidence type="ECO:0000313" key="8">
    <source>
        <dbReference type="Proteomes" id="UP001142810"/>
    </source>
</evidence>
<dbReference type="InterPro" id="IPR000397">
    <property type="entry name" value="Heat_shock_Hsp33"/>
</dbReference>
<dbReference type="InterPro" id="IPR016154">
    <property type="entry name" value="Heat_shock_Hsp33_C"/>
</dbReference>
<evidence type="ECO:0000256" key="5">
    <source>
        <dbReference type="ARBA" id="ARBA00023284"/>
    </source>
</evidence>
<name>A0ABT3P8K3_9ALTE</name>
<keyword evidence="2 6" id="KW-0862">Zinc</keyword>
<dbReference type="Proteomes" id="UP001142810">
    <property type="component" value="Unassembled WGS sequence"/>
</dbReference>
<evidence type="ECO:0000256" key="6">
    <source>
        <dbReference type="HAMAP-Rule" id="MF_00117"/>
    </source>
</evidence>
<keyword evidence="8" id="KW-1185">Reference proteome</keyword>
<comment type="PTM">
    <text evidence="6">Under oxidizing conditions two disulfide bonds are formed involving the reactive cysteines. Under reducing conditions zinc is bound to the reactive cysteines and the protein is inactive.</text>
</comment>
<comment type="function">
    <text evidence="6">Redox regulated molecular chaperone. Protects both thermally unfolding and oxidatively damaged proteins from irreversible aggregation. Plays an important role in the bacterial defense system toward oxidative stress.</text>
</comment>
<dbReference type="HAMAP" id="MF_00117">
    <property type="entry name" value="HslO"/>
    <property type="match status" value="1"/>
</dbReference>
<keyword evidence="1 6" id="KW-0963">Cytoplasm</keyword>
<dbReference type="Pfam" id="PF01430">
    <property type="entry name" value="HSP33"/>
    <property type="match status" value="1"/>
</dbReference>
<dbReference type="RefSeq" id="WP_265617801.1">
    <property type="nucleotide sequence ID" value="NZ_JAPFRD010000011.1"/>
</dbReference>
<protein>
    <recommendedName>
        <fullName evidence="6">33 kDa chaperonin</fullName>
    </recommendedName>
    <alternativeName>
        <fullName evidence="6">Heat shock protein 33 homolog</fullName>
        <shortName evidence="6">HSP33</shortName>
    </alternativeName>
</protein>
<sequence length="299" mass="33433">MSDFDQLNRFLIDRAHVRGQLVRLQDSLTDIVHSQEYPVQIQRLLSEMAAAASMLTATLKFEGEISLQIQGNGPVNYAVIHATHNQTMRGVARWDQSSPSLPDVLEALLRQAVLVITITPDKGERYQGVVALDKPTLAESMESYFAQSEQLPTKIMLMTDLRDPEHIKAAGMLLQVLPEDASQSVLASGNDFEHLVKLGETLSEEEMFCLPVSEILYRLYHQEEVELFAPQPVKFACTCSKVRTAQALRNVEKAELLNIIAEDGAVNMNCQYCHAEYSFDEIDIEAIHAGNFDSPETPQ</sequence>
<proteinExistence type="inferred from homology"/>
<keyword evidence="3 6" id="KW-1015">Disulfide bond</keyword>
<evidence type="ECO:0000256" key="4">
    <source>
        <dbReference type="ARBA" id="ARBA00023186"/>
    </source>
</evidence>
<dbReference type="Gene3D" id="1.10.287.480">
    <property type="entry name" value="helix hairpin bin"/>
    <property type="match status" value="1"/>
</dbReference>
<dbReference type="PANTHER" id="PTHR30111">
    <property type="entry name" value="33 KDA CHAPERONIN"/>
    <property type="match status" value="1"/>
</dbReference>
<dbReference type="SUPFAM" id="SSF64397">
    <property type="entry name" value="Hsp33 domain"/>
    <property type="match status" value="1"/>
</dbReference>
<reference evidence="7" key="1">
    <citation type="submission" date="2022-11" db="EMBL/GenBank/DDBJ databases">
        <title>Alteromonas sp. nov., isolated from sea water of the Qingdao.</title>
        <authorList>
            <person name="Wang Q."/>
        </authorList>
    </citation>
    <scope>NUCLEOTIDE SEQUENCE</scope>
    <source>
        <strain evidence="7">ASW11-7</strain>
    </source>
</reference>